<dbReference type="KEGG" id="zma:100383178"/>
<dbReference type="RefSeq" id="NP_001169314.1">
    <property type="nucleotide sequence ID" value="NM_001175843.1"/>
</dbReference>
<dbReference type="GeneID" id="100383178"/>
<proteinExistence type="evidence at transcript level"/>
<sequence length="171" mass="18662">MRRPSPRPRRAPLLPGSRAQLPLFRAPPASPWPGLHPLPARHGWSSFFPATKLPWPPSSAFAPPCVARLACSPAPVHARILFLPGARPHLHLPASALPKPSHGVVPPWCRVSLCQSPMAPSRLAFLVLALPQCPVPCTTPFLLQFVFFYSWPLFTSPSSTSPRPHPLQGQP</sequence>
<name>C0PDV6_MAIZE</name>
<dbReference type="AlphaFoldDB" id="C0PDV6"/>
<reference evidence="1" key="1">
    <citation type="journal article" date="2009" name="PLoS Genet.">
        <title>Sequencing, mapping, and analysis of 27,455 maize full-length cDNAs.</title>
        <authorList>
            <person name="Soderlund C."/>
            <person name="Descour A."/>
            <person name="Kudrna D."/>
            <person name="Bomhoff M."/>
            <person name="Boyd L."/>
            <person name="Currie J."/>
            <person name="Angelova A."/>
            <person name="Collura K."/>
            <person name="Wissotski M."/>
            <person name="Ashley E."/>
            <person name="Morrow D."/>
            <person name="Fernandes J."/>
            <person name="Walbot V."/>
            <person name="Yu Y."/>
        </authorList>
    </citation>
    <scope>NUCLEOTIDE SEQUENCE</scope>
    <source>
        <strain evidence="1">B73</strain>
    </source>
</reference>
<protein>
    <submittedName>
        <fullName evidence="1">Uncharacterized protein</fullName>
    </submittedName>
</protein>
<evidence type="ECO:0000313" key="1">
    <source>
        <dbReference type="EMBL" id="ACN33372.1"/>
    </source>
</evidence>
<accession>C0PDV6</accession>
<organism evidence="1">
    <name type="scientific">Zea mays</name>
    <name type="common">Maize</name>
    <dbReference type="NCBI Taxonomy" id="4577"/>
    <lineage>
        <taxon>Eukaryota</taxon>
        <taxon>Viridiplantae</taxon>
        <taxon>Streptophyta</taxon>
        <taxon>Embryophyta</taxon>
        <taxon>Tracheophyta</taxon>
        <taxon>Spermatophyta</taxon>
        <taxon>Magnoliopsida</taxon>
        <taxon>Liliopsida</taxon>
        <taxon>Poales</taxon>
        <taxon>Poaceae</taxon>
        <taxon>PACMAD clade</taxon>
        <taxon>Panicoideae</taxon>
        <taxon>Andropogonodae</taxon>
        <taxon>Andropogoneae</taxon>
        <taxon>Tripsacinae</taxon>
        <taxon>Zea</taxon>
    </lineage>
</organism>
<dbReference type="EMBL" id="BT066475">
    <property type="protein sequence ID" value="ACN33372.1"/>
    <property type="molecule type" value="mRNA"/>
</dbReference>
<dbReference type="HOGENOM" id="CLU_1565156_0_0_1"/>